<feature type="region of interest" description="Disordered" evidence="11">
    <location>
        <begin position="204"/>
        <end position="226"/>
    </location>
</feature>
<dbReference type="GO" id="GO:0004746">
    <property type="term" value="F:riboflavin synthase activity"/>
    <property type="evidence" value="ECO:0007669"/>
    <property type="project" value="UniProtKB-UniRule"/>
</dbReference>
<gene>
    <name evidence="13" type="ORF">J2S35_000176</name>
</gene>
<evidence type="ECO:0000256" key="1">
    <source>
        <dbReference type="ARBA" id="ARBA00000968"/>
    </source>
</evidence>
<organism evidence="13 14">
    <name type="scientific">Falsarthrobacter nasiphocae</name>
    <dbReference type="NCBI Taxonomy" id="189863"/>
    <lineage>
        <taxon>Bacteria</taxon>
        <taxon>Bacillati</taxon>
        <taxon>Actinomycetota</taxon>
        <taxon>Actinomycetes</taxon>
        <taxon>Micrococcales</taxon>
        <taxon>Micrococcaceae</taxon>
        <taxon>Falsarthrobacter</taxon>
    </lineage>
</organism>
<comment type="caution">
    <text evidence="13">The sequence shown here is derived from an EMBL/GenBank/DDBJ whole genome shotgun (WGS) entry which is preliminary data.</text>
</comment>
<evidence type="ECO:0000256" key="7">
    <source>
        <dbReference type="ARBA" id="ARBA00022679"/>
    </source>
</evidence>
<evidence type="ECO:0000256" key="4">
    <source>
        <dbReference type="ARBA" id="ARBA00012827"/>
    </source>
</evidence>
<protein>
    <recommendedName>
        <fullName evidence="5 9">Riboflavin synthase</fullName>
        <ecNumber evidence="4 9">2.5.1.9</ecNumber>
    </recommendedName>
</protein>
<sequence>MFTGIVTERGRVVEIVPNEAEDTATLVVEAPRSVEGLPLGGSIAVNGVCLTATSVEDGRFSAVAIGETLRLTTTGALTPGSLVNLERCVRPDGHLDGHIVQGHVDGVGTLISRSPQGRWDLLRVGMPNRLARFVALKGSIAIDGVSLTVTGVSEPSAEAAWLEVGLIPATLEETGLGSLKPGDGVNLEVDVFAKHAERLLAFVAPEAASPRPTGEESPAQTSKEQD</sequence>
<dbReference type="SUPFAM" id="SSF63380">
    <property type="entry name" value="Riboflavin synthase domain-like"/>
    <property type="match status" value="2"/>
</dbReference>
<dbReference type="InterPro" id="IPR017938">
    <property type="entry name" value="Riboflavin_synthase-like_b-brl"/>
</dbReference>
<feature type="repeat" description="Lumazine-binding" evidence="10">
    <location>
        <begin position="1"/>
        <end position="98"/>
    </location>
</feature>
<evidence type="ECO:0000256" key="2">
    <source>
        <dbReference type="ARBA" id="ARBA00002803"/>
    </source>
</evidence>
<dbReference type="NCBIfam" id="NF006767">
    <property type="entry name" value="PRK09289.1"/>
    <property type="match status" value="1"/>
</dbReference>
<dbReference type="AlphaFoldDB" id="A0AAE3YFT8"/>
<evidence type="ECO:0000313" key="13">
    <source>
        <dbReference type="EMBL" id="MDR6891236.1"/>
    </source>
</evidence>
<dbReference type="PANTHER" id="PTHR21098:SF12">
    <property type="entry name" value="RIBOFLAVIN SYNTHASE"/>
    <property type="match status" value="1"/>
</dbReference>
<keyword evidence="14" id="KW-1185">Reference proteome</keyword>
<evidence type="ECO:0000313" key="14">
    <source>
        <dbReference type="Proteomes" id="UP001247307"/>
    </source>
</evidence>
<dbReference type="NCBIfam" id="TIGR00187">
    <property type="entry name" value="ribE"/>
    <property type="match status" value="1"/>
</dbReference>
<comment type="function">
    <text evidence="2">Catalyzes the dismutation of two molecules of 6,7-dimethyl-8-ribityllumazine, resulting in the formation of riboflavin and 5-amino-6-(D-ribitylamino)uracil.</text>
</comment>
<feature type="domain" description="Lumazine-binding" evidence="12">
    <location>
        <begin position="99"/>
        <end position="200"/>
    </location>
</feature>
<evidence type="ECO:0000256" key="5">
    <source>
        <dbReference type="ARBA" id="ARBA00013950"/>
    </source>
</evidence>
<evidence type="ECO:0000256" key="6">
    <source>
        <dbReference type="ARBA" id="ARBA00022619"/>
    </source>
</evidence>
<dbReference type="EC" id="2.5.1.9" evidence="4 9"/>
<dbReference type="GO" id="GO:0009231">
    <property type="term" value="P:riboflavin biosynthetic process"/>
    <property type="evidence" value="ECO:0007669"/>
    <property type="project" value="UniProtKB-KW"/>
</dbReference>
<proteinExistence type="predicted"/>
<evidence type="ECO:0000259" key="12">
    <source>
        <dbReference type="PROSITE" id="PS51177"/>
    </source>
</evidence>
<evidence type="ECO:0000256" key="8">
    <source>
        <dbReference type="ARBA" id="ARBA00022737"/>
    </source>
</evidence>
<dbReference type="InterPro" id="IPR026017">
    <property type="entry name" value="Lumazine-bd_dom"/>
</dbReference>
<keyword evidence="8" id="KW-0677">Repeat</keyword>
<feature type="domain" description="Lumazine-binding" evidence="12">
    <location>
        <begin position="1"/>
        <end position="98"/>
    </location>
</feature>
<keyword evidence="7" id="KW-0808">Transferase</keyword>
<dbReference type="PIRSF" id="PIRSF000498">
    <property type="entry name" value="Riboflavin_syn_A"/>
    <property type="match status" value="1"/>
</dbReference>
<dbReference type="FunFam" id="2.40.30.20:FF:000003">
    <property type="entry name" value="Riboflavin synthase, alpha subunit"/>
    <property type="match status" value="1"/>
</dbReference>
<dbReference type="InterPro" id="IPR023366">
    <property type="entry name" value="ATP_synth_asu-like_sf"/>
</dbReference>
<accession>A0AAE3YFT8</accession>
<comment type="pathway">
    <text evidence="3">Cofactor biosynthesis; riboflavin biosynthesis; riboflavin from 2-hydroxy-3-oxobutyl phosphate and 5-amino-6-(D-ribitylamino)uracil: step 2/2.</text>
</comment>
<name>A0AAE3YFT8_9MICC</name>
<dbReference type="RefSeq" id="WP_309848792.1">
    <property type="nucleotide sequence ID" value="NZ_BAAAIU010000004.1"/>
</dbReference>
<dbReference type="InterPro" id="IPR001783">
    <property type="entry name" value="Lumazine-bd"/>
</dbReference>
<feature type="repeat" description="Lumazine-binding" evidence="10">
    <location>
        <begin position="99"/>
        <end position="200"/>
    </location>
</feature>
<dbReference type="Proteomes" id="UP001247307">
    <property type="component" value="Unassembled WGS sequence"/>
</dbReference>
<dbReference type="PROSITE" id="PS51177">
    <property type="entry name" value="LUMAZINE_BIND"/>
    <property type="match status" value="2"/>
</dbReference>
<evidence type="ECO:0000256" key="3">
    <source>
        <dbReference type="ARBA" id="ARBA00004887"/>
    </source>
</evidence>
<evidence type="ECO:0000256" key="10">
    <source>
        <dbReference type="PROSITE-ProRule" id="PRU00524"/>
    </source>
</evidence>
<keyword evidence="6" id="KW-0686">Riboflavin biosynthesis</keyword>
<evidence type="ECO:0000256" key="9">
    <source>
        <dbReference type="NCBIfam" id="TIGR00187"/>
    </source>
</evidence>
<dbReference type="PANTHER" id="PTHR21098">
    <property type="entry name" value="RIBOFLAVIN SYNTHASE ALPHA CHAIN"/>
    <property type="match status" value="1"/>
</dbReference>
<evidence type="ECO:0000256" key="11">
    <source>
        <dbReference type="SAM" id="MobiDB-lite"/>
    </source>
</evidence>
<dbReference type="Gene3D" id="2.40.30.20">
    <property type="match status" value="2"/>
</dbReference>
<comment type="catalytic activity">
    <reaction evidence="1">
        <text>2 6,7-dimethyl-8-(1-D-ribityl)lumazine + H(+) = 5-amino-6-(D-ribitylamino)uracil + riboflavin</text>
        <dbReference type="Rhea" id="RHEA:20772"/>
        <dbReference type="ChEBI" id="CHEBI:15378"/>
        <dbReference type="ChEBI" id="CHEBI:15934"/>
        <dbReference type="ChEBI" id="CHEBI:57986"/>
        <dbReference type="ChEBI" id="CHEBI:58201"/>
        <dbReference type="EC" id="2.5.1.9"/>
    </reaction>
</comment>
<dbReference type="EMBL" id="JAVDUI010000001">
    <property type="protein sequence ID" value="MDR6891236.1"/>
    <property type="molecule type" value="Genomic_DNA"/>
</dbReference>
<dbReference type="CDD" id="cd00402">
    <property type="entry name" value="Riboflavin_synthase_like"/>
    <property type="match status" value="1"/>
</dbReference>
<dbReference type="Pfam" id="PF00677">
    <property type="entry name" value="Lum_binding"/>
    <property type="match status" value="2"/>
</dbReference>
<reference evidence="13" key="1">
    <citation type="submission" date="2023-07" db="EMBL/GenBank/DDBJ databases">
        <title>Sequencing the genomes of 1000 actinobacteria strains.</title>
        <authorList>
            <person name="Klenk H.-P."/>
        </authorList>
    </citation>
    <scope>NUCLEOTIDE SEQUENCE</scope>
    <source>
        <strain evidence="13">DSM 13988</strain>
    </source>
</reference>